<feature type="transmembrane region" description="Helical" evidence="1">
    <location>
        <begin position="111"/>
        <end position="130"/>
    </location>
</feature>
<feature type="transmembrane region" description="Helical" evidence="1">
    <location>
        <begin position="42"/>
        <end position="61"/>
    </location>
</feature>
<sequence length="137" mass="13872">MSKVVIRAAAVAGAAGTLVAVFGLPWAWYGDRAVRLTEFPGWAWYVGAAVLLNLVTAWTIADPGRRGWLPLVAGGLGGVTIVAAVAVMTTYADVFLGPVVPAVRPSLGPGGPVAVLAGLAGLAAVAGSRYPQFSRSS</sequence>
<feature type="transmembrane region" description="Helical" evidence="1">
    <location>
        <begin position="68"/>
        <end position="91"/>
    </location>
</feature>
<accession>A0A9W5XKW9</accession>
<dbReference type="AlphaFoldDB" id="A0A9W5XKW9"/>
<evidence type="ECO:0000256" key="1">
    <source>
        <dbReference type="SAM" id="Phobius"/>
    </source>
</evidence>
<organism evidence="2 3">
    <name type="scientific">Micromonospora sediminimaris</name>
    <dbReference type="NCBI Taxonomy" id="547162"/>
    <lineage>
        <taxon>Bacteria</taxon>
        <taxon>Bacillati</taxon>
        <taxon>Actinomycetota</taxon>
        <taxon>Actinomycetes</taxon>
        <taxon>Micromonosporales</taxon>
        <taxon>Micromonosporaceae</taxon>
        <taxon>Micromonospora</taxon>
    </lineage>
</organism>
<keyword evidence="1" id="KW-1133">Transmembrane helix</keyword>
<evidence type="ECO:0000313" key="3">
    <source>
        <dbReference type="Proteomes" id="UP000607311"/>
    </source>
</evidence>
<keyword evidence="1" id="KW-0472">Membrane</keyword>
<proteinExistence type="predicted"/>
<dbReference type="Proteomes" id="UP000607311">
    <property type="component" value="Unassembled WGS sequence"/>
</dbReference>
<gene>
    <name evidence="2" type="ORF">Vse01_35600</name>
</gene>
<protein>
    <submittedName>
        <fullName evidence="2">Uncharacterized protein</fullName>
    </submittedName>
</protein>
<evidence type="ECO:0000313" key="2">
    <source>
        <dbReference type="EMBL" id="GIJ34412.1"/>
    </source>
</evidence>
<name>A0A9W5XKW9_9ACTN</name>
<keyword evidence="3" id="KW-1185">Reference proteome</keyword>
<keyword evidence="1" id="KW-0812">Transmembrane</keyword>
<dbReference type="EMBL" id="BOPD01000021">
    <property type="protein sequence ID" value="GIJ34412.1"/>
    <property type="molecule type" value="Genomic_DNA"/>
</dbReference>
<reference evidence="2" key="1">
    <citation type="submission" date="2021-01" db="EMBL/GenBank/DDBJ databases">
        <title>Whole genome shotgun sequence of Verrucosispora sediminis NBRC 107745.</title>
        <authorList>
            <person name="Komaki H."/>
            <person name="Tamura T."/>
        </authorList>
    </citation>
    <scope>NUCLEOTIDE SEQUENCE</scope>
    <source>
        <strain evidence="2">NBRC 107745</strain>
    </source>
</reference>
<comment type="caution">
    <text evidence="2">The sequence shown here is derived from an EMBL/GenBank/DDBJ whole genome shotgun (WGS) entry which is preliminary data.</text>
</comment>
<dbReference type="RefSeq" id="WP_139233206.1">
    <property type="nucleotide sequence ID" value="NZ_BOPD01000021.1"/>
</dbReference>
<dbReference type="OrthoDB" id="138228at28056"/>